<name>A0A0E9XI15_ANGAN</name>
<dbReference type="EMBL" id="GBXM01007102">
    <property type="protein sequence ID" value="JAI01476.1"/>
    <property type="molecule type" value="Transcribed_RNA"/>
</dbReference>
<accession>A0A0E9XI15</accession>
<sequence length="35" mass="4188">MSWSWKRNHHQSLQRSGIRSCGQKRPQFSCIRVMA</sequence>
<dbReference type="AlphaFoldDB" id="A0A0E9XI15"/>
<feature type="compositionally biased region" description="Basic residues" evidence="1">
    <location>
        <begin position="1"/>
        <end position="12"/>
    </location>
</feature>
<evidence type="ECO:0000256" key="1">
    <source>
        <dbReference type="SAM" id="MobiDB-lite"/>
    </source>
</evidence>
<evidence type="ECO:0000313" key="2">
    <source>
        <dbReference type="EMBL" id="JAI01476.1"/>
    </source>
</evidence>
<reference evidence="2" key="1">
    <citation type="submission" date="2014-11" db="EMBL/GenBank/DDBJ databases">
        <authorList>
            <person name="Amaro Gonzalez C."/>
        </authorList>
    </citation>
    <scope>NUCLEOTIDE SEQUENCE</scope>
</reference>
<feature type="region of interest" description="Disordered" evidence="1">
    <location>
        <begin position="1"/>
        <end position="24"/>
    </location>
</feature>
<proteinExistence type="predicted"/>
<protein>
    <submittedName>
        <fullName evidence="2">Uncharacterized protein</fullName>
    </submittedName>
</protein>
<organism evidence="2">
    <name type="scientific">Anguilla anguilla</name>
    <name type="common">European freshwater eel</name>
    <name type="synonym">Muraena anguilla</name>
    <dbReference type="NCBI Taxonomy" id="7936"/>
    <lineage>
        <taxon>Eukaryota</taxon>
        <taxon>Metazoa</taxon>
        <taxon>Chordata</taxon>
        <taxon>Craniata</taxon>
        <taxon>Vertebrata</taxon>
        <taxon>Euteleostomi</taxon>
        <taxon>Actinopterygii</taxon>
        <taxon>Neopterygii</taxon>
        <taxon>Teleostei</taxon>
        <taxon>Anguilliformes</taxon>
        <taxon>Anguillidae</taxon>
        <taxon>Anguilla</taxon>
    </lineage>
</organism>
<reference evidence="2" key="2">
    <citation type="journal article" date="2015" name="Fish Shellfish Immunol.">
        <title>Early steps in the European eel (Anguilla anguilla)-Vibrio vulnificus interaction in the gills: Role of the RtxA13 toxin.</title>
        <authorList>
            <person name="Callol A."/>
            <person name="Pajuelo D."/>
            <person name="Ebbesson L."/>
            <person name="Teles M."/>
            <person name="MacKenzie S."/>
            <person name="Amaro C."/>
        </authorList>
    </citation>
    <scope>NUCLEOTIDE SEQUENCE</scope>
</reference>